<gene>
    <name evidence="2" type="ORF">FNH21_08410</name>
</gene>
<comment type="caution">
    <text evidence="2">The sequence shown here is derived from an EMBL/GenBank/DDBJ whole genome shotgun (WGS) entry which is preliminary data.</text>
</comment>
<accession>A0A7X1NQ12</accession>
<feature type="transmembrane region" description="Helical" evidence="1">
    <location>
        <begin position="6"/>
        <end position="25"/>
    </location>
</feature>
<name>A0A7X1NQ12_9MICC</name>
<keyword evidence="1" id="KW-0812">Transmembrane</keyword>
<keyword evidence="3" id="KW-1185">Reference proteome</keyword>
<sequence length="115" mass="13820">MSEAVEILIAILVVVLTCVLFWWFWRWELYVRQPRRDTPKVSAVVSHIEQHGVRIRPGEKLKPHSQRWTLLDTAAKNPQRYGMNPQRLHRARAQYDPWMEDINKDIGKRSWWMSI</sequence>
<evidence type="ECO:0000313" key="2">
    <source>
        <dbReference type="EMBL" id="MPY10738.1"/>
    </source>
</evidence>
<keyword evidence="1" id="KW-1133">Transmembrane helix</keyword>
<dbReference type="EMBL" id="VJXX01000002">
    <property type="protein sequence ID" value="MPY10738.1"/>
    <property type="molecule type" value="Genomic_DNA"/>
</dbReference>
<dbReference type="RefSeq" id="WP_152814320.1">
    <property type="nucleotide sequence ID" value="NZ_VJXX01000002.1"/>
</dbReference>
<dbReference type="AlphaFoldDB" id="A0A7X1NQ12"/>
<keyword evidence="1" id="KW-0472">Membrane</keyword>
<evidence type="ECO:0000256" key="1">
    <source>
        <dbReference type="SAM" id="Phobius"/>
    </source>
</evidence>
<proteinExistence type="predicted"/>
<reference evidence="3" key="1">
    <citation type="submission" date="2019-07" db="EMBL/GenBank/DDBJ databases">
        <title>Arthrobacter KR32 sp. nov., isolated from mountain cheese made of cows milk.</title>
        <authorList>
            <person name="Flegler A."/>
        </authorList>
    </citation>
    <scope>NUCLEOTIDE SEQUENCE [LARGE SCALE GENOMIC DNA]</scope>
    <source>
        <strain evidence="3">KR32</strain>
    </source>
</reference>
<evidence type="ECO:0000313" key="3">
    <source>
        <dbReference type="Proteomes" id="UP000326464"/>
    </source>
</evidence>
<dbReference type="Proteomes" id="UP000326464">
    <property type="component" value="Unassembled WGS sequence"/>
</dbReference>
<organism evidence="2 3">
    <name type="scientific">Arthrobacter bussei</name>
    <dbReference type="NCBI Taxonomy" id="2594179"/>
    <lineage>
        <taxon>Bacteria</taxon>
        <taxon>Bacillati</taxon>
        <taxon>Actinomycetota</taxon>
        <taxon>Actinomycetes</taxon>
        <taxon>Micrococcales</taxon>
        <taxon>Micrococcaceae</taxon>
        <taxon>Arthrobacter</taxon>
    </lineage>
</organism>
<protein>
    <submittedName>
        <fullName evidence="2">Uncharacterized protein</fullName>
    </submittedName>
</protein>